<sequence length="111" mass="12089">MQLGGAVADVSEDATAYSGRQAAYYWIVEPVWDDPVDDERCIAWGRAAAARLSDPTIQANYVNEQGDTAIAAGAYGALKYERLARLKARCDPANLFRLNQNIAPFPRPVSA</sequence>
<dbReference type="GO" id="GO:0050660">
    <property type="term" value="F:flavin adenine dinucleotide binding"/>
    <property type="evidence" value="ECO:0007669"/>
    <property type="project" value="InterPro"/>
</dbReference>
<protein>
    <recommendedName>
        <fullName evidence="1">Berberine/berberine-like domain-containing protein</fullName>
    </recommendedName>
</protein>
<keyword evidence="3" id="KW-1185">Reference proteome</keyword>
<gene>
    <name evidence="2" type="ORF">HDG40_005123</name>
</gene>
<comment type="caution">
    <text evidence="2">The sequence shown here is derived from an EMBL/GenBank/DDBJ whole genome shotgun (WGS) entry which is preliminary data.</text>
</comment>
<dbReference type="AlphaFoldDB" id="A0A7W8QBJ2"/>
<dbReference type="GO" id="GO:0016491">
    <property type="term" value="F:oxidoreductase activity"/>
    <property type="evidence" value="ECO:0007669"/>
    <property type="project" value="InterPro"/>
</dbReference>
<evidence type="ECO:0000313" key="2">
    <source>
        <dbReference type="EMBL" id="MBB5426944.1"/>
    </source>
</evidence>
<evidence type="ECO:0000313" key="3">
    <source>
        <dbReference type="Proteomes" id="UP000592780"/>
    </source>
</evidence>
<dbReference type="InterPro" id="IPR012951">
    <property type="entry name" value="BBE"/>
</dbReference>
<organism evidence="2 3">
    <name type="scientific">Paraburkholderia atlantica</name>
    <dbReference type="NCBI Taxonomy" id="2654982"/>
    <lineage>
        <taxon>Bacteria</taxon>
        <taxon>Pseudomonadati</taxon>
        <taxon>Pseudomonadota</taxon>
        <taxon>Betaproteobacteria</taxon>
        <taxon>Burkholderiales</taxon>
        <taxon>Burkholderiaceae</taxon>
        <taxon>Paraburkholderia</taxon>
    </lineage>
</organism>
<reference evidence="2 3" key="1">
    <citation type="submission" date="2020-08" db="EMBL/GenBank/DDBJ databases">
        <title>Genomic Encyclopedia of Type Strains, Phase IV (KMG-V): Genome sequencing to study the core and pangenomes of soil and plant-associated prokaryotes.</title>
        <authorList>
            <person name="Whitman W."/>
        </authorList>
    </citation>
    <scope>NUCLEOTIDE SEQUENCE [LARGE SCALE GENOMIC DNA]</scope>
    <source>
        <strain evidence="2 3">JPY158</strain>
    </source>
</reference>
<dbReference type="EMBL" id="JACHDD010000008">
    <property type="protein sequence ID" value="MBB5426944.1"/>
    <property type="molecule type" value="Genomic_DNA"/>
</dbReference>
<name>A0A7W8QBJ2_PARAM</name>
<proteinExistence type="predicted"/>
<accession>A0A7W8QBJ2</accession>
<dbReference type="Proteomes" id="UP000592780">
    <property type="component" value="Unassembled WGS sequence"/>
</dbReference>
<feature type="domain" description="Berberine/berberine-like" evidence="1">
    <location>
        <begin position="71"/>
        <end position="102"/>
    </location>
</feature>
<evidence type="ECO:0000259" key="1">
    <source>
        <dbReference type="Pfam" id="PF08031"/>
    </source>
</evidence>
<dbReference type="Pfam" id="PF08031">
    <property type="entry name" value="BBE"/>
    <property type="match status" value="1"/>
</dbReference>
<dbReference type="Gene3D" id="3.40.462.20">
    <property type="match status" value="1"/>
</dbReference>